<proteinExistence type="predicted"/>
<sequence>MSSYPLFFHLSFQDALTIYVTPPSVRISFSVVRVVFFGYDTHRKLMVGGDASSFGPKKDYLP</sequence>
<organism evidence="1">
    <name type="scientific">Arundo donax</name>
    <name type="common">Giant reed</name>
    <name type="synonym">Donax arundinaceus</name>
    <dbReference type="NCBI Taxonomy" id="35708"/>
    <lineage>
        <taxon>Eukaryota</taxon>
        <taxon>Viridiplantae</taxon>
        <taxon>Streptophyta</taxon>
        <taxon>Embryophyta</taxon>
        <taxon>Tracheophyta</taxon>
        <taxon>Spermatophyta</taxon>
        <taxon>Magnoliopsida</taxon>
        <taxon>Liliopsida</taxon>
        <taxon>Poales</taxon>
        <taxon>Poaceae</taxon>
        <taxon>PACMAD clade</taxon>
        <taxon>Arundinoideae</taxon>
        <taxon>Arundineae</taxon>
        <taxon>Arundo</taxon>
    </lineage>
</organism>
<evidence type="ECO:0000313" key="1">
    <source>
        <dbReference type="EMBL" id="JAD96200.1"/>
    </source>
</evidence>
<dbReference type="EMBL" id="GBRH01201695">
    <property type="protein sequence ID" value="JAD96200.1"/>
    <property type="molecule type" value="Transcribed_RNA"/>
</dbReference>
<protein>
    <submittedName>
        <fullName evidence="1">Uncharacterized protein</fullName>
    </submittedName>
</protein>
<accession>A0A0A9EEB9</accession>
<name>A0A0A9EEB9_ARUDO</name>
<reference evidence="1" key="1">
    <citation type="submission" date="2014-09" db="EMBL/GenBank/DDBJ databases">
        <authorList>
            <person name="Magalhaes I.L.F."/>
            <person name="Oliveira U."/>
            <person name="Santos F.R."/>
            <person name="Vidigal T.H.D.A."/>
            <person name="Brescovit A.D."/>
            <person name="Santos A.J."/>
        </authorList>
    </citation>
    <scope>NUCLEOTIDE SEQUENCE</scope>
    <source>
        <tissue evidence="1">Shoot tissue taken approximately 20 cm above the soil surface</tissue>
    </source>
</reference>
<reference evidence="1" key="2">
    <citation type="journal article" date="2015" name="Data Brief">
        <title>Shoot transcriptome of the giant reed, Arundo donax.</title>
        <authorList>
            <person name="Barrero R.A."/>
            <person name="Guerrero F.D."/>
            <person name="Moolhuijzen P."/>
            <person name="Goolsby J.A."/>
            <person name="Tidwell J."/>
            <person name="Bellgard S.E."/>
            <person name="Bellgard M.I."/>
        </authorList>
    </citation>
    <scope>NUCLEOTIDE SEQUENCE</scope>
    <source>
        <tissue evidence="1">Shoot tissue taken approximately 20 cm above the soil surface</tissue>
    </source>
</reference>
<dbReference type="AlphaFoldDB" id="A0A0A9EEB9"/>